<keyword evidence="1" id="KW-0012">Acyltransferase</keyword>
<dbReference type="Gene3D" id="3.40.50.1820">
    <property type="entry name" value="alpha/beta hydrolase"/>
    <property type="match status" value="1"/>
</dbReference>
<sequence length="493" mass="53751">MAEDQLTVREIEAARIFEQGKENTLRSGKPLPIVFVPGVMGSRMRLAAHNELWDPDSKKNLLGWSMRSAERAAELLSVRTGMAEILSDPIAWDKDLEKIWRAVDPNGDPGFYGRQRGWGGVSQSYYYEILKALEVAFNSGAYAAGEHPVYAFGYDWRRTVSNGATLLARRIRHVLDKHGVDKVVLVTHSMGGLVARYACAPAGCGVANLVKGVVHVVQPCNGAVVAYRRFVEGLGNEKATGIEGKIFAGILGGTWWGYTMIMSGTEGPLQLMPNHVYEGWLTGPSGQVVPAAEIYADYLSGGPRSVVPELPAAELQTLLNEGFGDAPDAMTRAAEARLVELDDEWNGRFPEFHEMRLRADRARAARALGRWDVYRASLRSGIACAQAFHRLLAGYAHPRTFMLYAAGMPTETAYRWDLPPGRRAVPVAGGGDGTVPIVSAQGLDAGVSGQWAGVAPPRLALHEDVGAREHSTCFVPDVNQRVVRRIQALRLLP</sequence>
<keyword evidence="1" id="KW-0808">Transferase</keyword>
<gene>
    <name evidence="1" type="ORF">SAMN02745121_03146</name>
</gene>
<dbReference type="AlphaFoldDB" id="A0A1I1Y3V0"/>
<dbReference type="InterPro" id="IPR003386">
    <property type="entry name" value="LACT/PDAT_acylTrfase"/>
</dbReference>
<name>A0A1I1Y3V0_9BACT</name>
<proteinExistence type="predicted"/>
<evidence type="ECO:0000313" key="2">
    <source>
        <dbReference type="Proteomes" id="UP000199400"/>
    </source>
</evidence>
<dbReference type="RefSeq" id="WP_096329791.1">
    <property type="nucleotide sequence ID" value="NZ_FOMX01000009.1"/>
</dbReference>
<dbReference type="PANTHER" id="PTHR11440">
    <property type="entry name" value="LECITHIN-CHOLESTEROL ACYLTRANSFERASE-RELATED"/>
    <property type="match status" value="1"/>
</dbReference>
<keyword evidence="2" id="KW-1185">Reference proteome</keyword>
<dbReference type="InterPro" id="IPR029058">
    <property type="entry name" value="AB_hydrolase_fold"/>
</dbReference>
<accession>A0A1I1Y3V0</accession>
<organism evidence="1 2">
    <name type="scientific">Nannocystis exedens</name>
    <dbReference type="NCBI Taxonomy" id="54"/>
    <lineage>
        <taxon>Bacteria</taxon>
        <taxon>Pseudomonadati</taxon>
        <taxon>Myxococcota</taxon>
        <taxon>Polyangia</taxon>
        <taxon>Nannocystales</taxon>
        <taxon>Nannocystaceae</taxon>
        <taxon>Nannocystis</taxon>
    </lineage>
</organism>
<dbReference type="GO" id="GO:0006629">
    <property type="term" value="P:lipid metabolic process"/>
    <property type="evidence" value="ECO:0007669"/>
    <property type="project" value="InterPro"/>
</dbReference>
<evidence type="ECO:0000313" key="1">
    <source>
        <dbReference type="EMBL" id="SFE14231.1"/>
    </source>
</evidence>
<protein>
    <submittedName>
        <fullName evidence="1">Lecithin:cholesterol acyltransferase</fullName>
    </submittedName>
</protein>
<reference evidence="2" key="1">
    <citation type="submission" date="2016-10" db="EMBL/GenBank/DDBJ databases">
        <authorList>
            <person name="Varghese N."/>
            <person name="Submissions S."/>
        </authorList>
    </citation>
    <scope>NUCLEOTIDE SEQUENCE [LARGE SCALE GENOMIC DNA]</scope>
    <source>
        <strain evidence="2">ATCC 25963</strain>
    </source>
</reference>
<dbReference type="GO" id="GO:0008374">
    <property type="term" value="F:O-acyltransferase activity"/>
    <property type="evidence" value="ECO:0007669"/>
    <property type="project" value="InterPro"/>
</dbReference>
<dbReference type="EMBL" id="FOMX01000009">
    <property type="protein sequence ID" value="SFE14231.1"/>
    <property type="molecule type" value="Genomic_DNA"/>
</dbReference>
<dbReference type="SUPFAM" id="SSF53474">
    <property type="entry name" value="alpha/beta-Hydrolases"/>
    <property type="match status" value="1"/>
</dbReference>
<dbReference type="Proteomes" id="UP000199400">
    <property type="component" value="Unassembled WGS sequence"/>
</dbReference>
<dbReference type="Pfam" id="PF02450">
    <property type="entry name" value="LCAT"/>
    <property type="match status" value="1"/>
</dbReference>
<dbReference type="STRING" id="54.SAMN02745121_03146"/>